<evidence type="ECO:0000259" key="2">
    <source>
        <dbReference type="Pfam" id="PF16884"/>
    </source>
</evidence>
<dbReference type="EMBL" id="JBFOLJ010000012">
    <property type="protein sequence ID" value="KAL2487614.1"/>
    <property type="molecule type" value="Genomic_DNA"/>
</dbReference>
<keyword evidence="4" id="KW-1185">Reference proteome</keyword>
<dbReference type="PANTHER" id="PTHR43205:SF7">
    <property type="entry name" value="PROSTAGLANDIN REDUCTASE 1"/>
    <property type="match status" value="1"/>
</dbReference>
<reference evidence="4" key="1">
    <citation type="submission" date="2024-07" db="EMBL/GenBank/DDBJ databases">
        <title>Two chromosome-level genome assemblies of Korean endemic species Abeliophyllum distichum and Forsythia ovata (Oleaceae).</title>
        <authorList>
            <person name="Jang H."/>
        </authorList>
    </citation>
    <scope>NUCLEOTIDE SEQUENCE [LARGE SCALE GENOMIC DNA]</scope>
</reference>
<dbReference type="Proteomes" id="UP001604277">
    <property type="component" value="Unassembled WGS sequence"/>
</dbReference>
<evidence type="ECO:0000313" key="3">
    <source>
        <dbReference type="EMBL" id="KAL2487614.1"/>
    </source>
</evidence>
<dbReference type="SUPFAM" id="SSF50129">
    <property type="entry name" value="GroES-like"/>
    <property type="match status" value="1"/>
</dbReference>
<dbReference type="PANTHER" id="PTHR43205">
    <property type="entry name" value="PROSTAGLANDIN REDUCTASE"/>
    <property type="match status" value="1"/>
</dbReference>
<dbReference type="GO" id="GO:0016491">
    <property type="term" value="F:oxidoreductase activity"/>
    <property type="evidence" value="ECO:0007669"/>
    <property type="project" value="UniProtKB-KW"/>
</dbReference>
<proteinExistence type="predicted"/>
<feature type="domain" description="Oxidoreductase N-terminal" evidence="2">
    <location>
        <begin position="8"/>
        <end position="74"/>
    </location>
</feature>
<protein>
    <submittedName>
        <fullName evidence="3">2-alkenal reductase (NADP(+)-dependent)</fullName>
    </submittedName>
</protein>
<evidence type="ECO:0000313" key="4">
    <source>
        <dbReference type="Proteomes" id="UP001604277"/>
    </source>
</evidence>
<gene>
    <name evidence="3" type="ORF">Fot_40906</name>
</gene>
<dbReference type="Pfam" id="PF16884">
    <property type="entry name" value="ADH_N_2"/>
    <property type="match status" value="1"/>
</dbReference>
<dbReference type="Gene3D" id="3.90.180.10">
    <property type="entry name" value="Medium-chain alcohol dehydrogenases, catalytic domain"/>
    <property type="match status" value="1"/>
</dbReference>
<evidence type="ECO:0000256" key="1">
    <source>
        <dbReference type="ARBA" id="ARBA00023002"/>
    </source>
</evidence>
<name>A0ABD1RKF7_9LAMI</name>
<dbReference type="AlphaFoldDB" id="A0ABD1RKF7"/>
<dbReference type="InterPro" id="IPR041694">
    <property type="entry name" value="ADH_N_2"/>
</dbReference>
<dbReference type="InterPro" id="IPR011032">
    <property type="entry name" value="GroES-like_sf"/>
</dbReference>
<organism evidence="3 4">
    <name type="scientific">Forsythia ovata</name>
    <dbReference type="NCBI Taxonomy" id="205694"/>
    <lineage>
        <taxon>Eukaryota</taxon>
        <taxon>Viridiplantae</taxon>
        <taxon>Streptophyta</taxon>
        <taxon>Embryophyta</taxon>
        <taxon>Tracheophyta</taxon>
        <taxon>Spermatophyta</taxon>
        <taxon>Magnoliopsida</taxon>
        <taxon>eudicotyledons</taxon>
        <taxon>Gunneridae</taxon>
        <taxon>Pentapetalae</taxon>
        <taxon>asterids</taxon>
        <taxon>lamiids</taxon>
        <taxon>Lamiales</taxon>
        <taxon>Oleaceae</taxon>
        <taxon>Forsythieae</taxon>
        <taxon>Forsythia</taxon>
    </lineage>
</organism>
<comment type="caution">
    <text evidence="3">The sequence shown here is derived from an EMBL/GenBank/DDBJ whole genome shotgun (WGS) entry which is preliminary data.</text>
</comment>
<dbReference type="InterPro" id="IPR045010">
    <property type="entry name" value="MDR_fam"/>
</dbReference>
<sequence length="108" mass="12050">MGEEVSNKQIVLKNYVIDFPKESDMLLKKTTIKLKVPEDSPNSILVKNLYLSCDPYMRNRMSKREGSYIDSFTPDSGSSLGLSLHMGVNSRMVQRGVNVMGCGGRDMA</sequence>
<keyword evidence="1" id="KW-0560">Oxidoreductase</keyword>
<accession>A0ABD1RKF7</accession>